<name>A0A514DAX6_9VIRU</name>
<dbReference type="EMBL" id="MN035771">
    <property type="protein sequence ID" value="QDH90766.1"/>
    <property type="molecule type" value="Genomic_RNA"/>
</dbReference>
<sequence length="478" mass="52371">MAGVFTNRRVGLTSKVGQPTTWTDNFFGTLNTIYLPSGRPFNSINGYKVISGSAGSVNSALTLVPMASVTSYRSGRGWDSKIPDDPRSYKNDLINKSKGSSATDRGHEFNSVKQQLISFDANKSLQTTWNFGSRPQVFTGDLAFRGLTRLASIPQPISKYFTSNGNFVFPTVPDVSPTYGTKLVASANPTKANASLMTAILELRDGIPKFPGLSLGHVLDKKELARAGSDEFLNYVFGIVPAVGDIKKLLKSIVNFNKIVTQYAKDSDNIVRRRKSLPAIVSSAEDSAAVSAQNVIWWPIDSMSNVAAYTAVTGNSVVTVNDHKFDRIWFSGAFRYHLPLGSDALSNMERLGALANKLLGSNLDAHNVWAALPWSWLIDWFANVGDIVQNSTQINQYGGVMQYGYLMCESTYNRVYTVNNLNFNGGYKTELSTSLMTKRKQRLRATPFGFGLNPGTFSDQQWAILGALGISKGPKSLW</sequence>
<protein>
    <recommendedName>
        <fullName evidence="2">Maturation</fullName>
    </recommendedName>
</protein>
<proteinExistence type="predicted"/>
<gene>
    <name evidence="1" type="ORF">H1BulkLitter5680_000003</name>
</gene>
<evidence type="ECO:0000313" key="1">
    <source>
        <dbReference type="EMBL" id="QDH90766.1"/>
    </source>
</evidence>
<accession>A0A514DAX6</accession>
<evidence type="ECO:0008006" key="2">
    <source>
        <dbReference type="Google" id="ProtNLM"/>
    </source>
</evidence>
<organism evidence="1">
    <name type="scientific">Leviviridae sp</name>
    <dbReference type="NCBI Taxonomy" id="2027243"/>
    <lineage>
        <taxon>Viruses</taxon>
        <taxon>Riboviria</taxon>
        <taxon>Orthornavirae</taxon>
        <taxon>Lenarviricota</taxon>
        <taxon>Leviviricetes</taxon>
        <taxon>Norzivirales</taxon>
        <taxon>Fiersviridae</taxon>
    </lineage>
</organism>
<reference evidence="1" key="1">
    <citation type="submission" date="2019-05" db="EMBL/GenBank/DDBJ databases">
        <title>Metatranscriptomic reconstruction reveals RNA viruses with the potential to shape carbon cycling in soil.</title>
        <authorList>
            <person name="Starr E.P."/>
            <person name="Nuccio E."/>
            <person name="Pett-Ridge J."/>
            <person name="Banfield J.F."/>
            <person name="Firestone M.K."/>
        </authorList>
    </citation>
    <scope>NUCLEOTIDE SEQUENCE</scope>
    <source>
        <strain evidence="1">H1_Bulk_Litter_5_scaffold_680</strain>
    </source>
</reference>